<name>A0ABW7HWN4_9ACTN</name>
<dbReference type="Proteomes" id="UP001607069">
    <property type="component" value="Unassembled WGS sequence"/>
</dbReference>
<keyword evidence="2" id="KW-1185">Reference proteome</keyword>
<reference evidence="1 2" key="1">
    <citation type="submission" date="2024-10" db="EMBL/GenBank/DDBJ databases">
        <authorList>
            <person name="Cho J.-C."/>
        </authorList>
    </citation>
    <scope>NUCLEOTIDE SEQUENCE [LARGE SCALE GENOMIC DNA]</scope>
    <source>
        <strain evidence="1 2">KCTC29696</strain>
    </source>
</reference>
<dbReference type="InterPro" id="IPR010310">
    <property type="entry name" value="T7SS_ESAT-6-like"/>
</dbReference>
<protein>
    <submittedName>
        <fullName evidence="1">WXG100 family type VII secretion target</fullName>
    </submittedName>
</protein>
<dbReference type="Gene3D" id="1.10.287.1060">
    <property type="entry name" value="ESAT-6-like"/>
    <property type="match status" value="1"/>
</dbReference>
<evidence type="ECO:0000313" key="1">
    <source>
        <dbReference type="EMBL" id="MFH0250280.1"/>
    </source>
</evidence>
<comment type="caution">
    <text evidence="1">The sequence shown here is derived from an EMBL/GenBank/DDBJ whole genome shotgun (WGS) entry which is preliminary data.</text>
</comment>
<dbReference type="RefSeq" id="WP_279948389.1">
    <property type="nucleotide sequence ID" value="NZ_BAABEN010000003.1"/>
</dbReference>
<gene>
    <name evidence="1" type="ORF">ACG5V6_18955</name>
</gene>
<accession>A0ABW7HWN4</accession>
<dbReference type="Pfam" id="PF06013">
    <property type="entry name" value="WXG100"/>
    <property type="match status" value="1"/>
</dbReference>
<dbReference type="EMBL" id="JBIHMK010000076">
    <property type="protein sequence ID" value="MFH0250280.1"/>
    <property type="molecule type" value="Genomic_DNA"/>
</dbReference>
<evidence type="ECO:0000313" key="2">
    <source>
        <dbReference type="Proteomes" id="UP001607069"/>
    </source>
</evidence>
<organism evidence="1 2">
    <name type="scientific">Streptomyces chitinivorans</name>
    <dbReference type="NCBI Taxonomy" id="1257027"/>
    <lineage>
        <taxon>Bacteria</taxon>
        <taxon>Bacillati</taxon>
        <taxon>Actinomycetota</taxon>
        <taxon>Actinomycetes</taxon>
        <taxon>Kitasatosporales</taxon>
        <taxon>Streptomycetaceae</taxon>
        <taxon>Streptomyces</taxon>
    </lineage>
</organism>
<dbReference type="SUPFAM" id="SSF140453">
    <property type="entry name" value="EsxAB dimer-like"/>
    <property type="match status" value="1"/>
</dbReference>
<sequence>MSDEDDISVDFTGLRDLSRSLEEILDDLTRKLDGLYERTEKTVLSWEGEARDAFVDALDSWDRSLQDLEGAQRWLHDVVVTGHVNYDAAHKAVLRGWGGD</sequence>
<proteinExistence type="predicted"/>
<dbReference type="InterPro" id="IPR036689">
    <property type="entry name" value="ESAT-6-like_sf"/>
</dbReference>